<dbReference type="Pfam" id="PF13649">
    <property type="entry name" value="Methyltransf_25"/>
    <property type="match status" value="1"/>
</dbReference>
<feature type="domain" description="Methyltransferase" evidence="3">
    <location>
        <begin position="89"/>
        <end position="174"/>
    </location>
</feature>
<dbReference type="Pfam" id="PF21302">
    <property type="entry name" value="Zn_ribbon_RlmA"/>
    <property type="match status" value="1"/>
</dbReference>
<evidence type="ECO:0000256" key="1">
    <source>
        <dbReference type="PIRSR" id="PIRSR018249-1"/>
    </source>
</evidence>
<evidence type="ECO:0000313" key="6">
    <source>
        <dbReference type="Proteomes" id="UP000656813"/>
    </source>
</evidence>
<evidence type="ECO:0000259" key="3">
    <source>
        <dbReference type="Pfam" id="PF13649"/>
    </source>
</evidence>
<dbReference type="GO" id="GO:0008168">
    <property type="term" value="F:methyltransferase activity"/>
    <property type="evidence" value="ECO:0007669"/>
    <property type="project" value="InterPro"/>
</dbReference>
<accession>A0A8J2ZTW8</accession>
<dbReference type="EMBL" id="BMFV01000006">
    <property type="protein sequence ID" value="GGH78134.1"/>
    <property type="molecule type" value="Genomic_DNA"/>
</dbReference>
<dbReference type="InterPro" id="IPR041698">
    <property type="entry name" value="Methyltransf_25"/>
</dbReference>
<evidence type="ECO:0000256" key="2">
    <source>
        <dbReference type="PIRSR" id="PIRSR018249-2"/>
    </source>
</evidence>
<dbReference type="InterPro" id="IPR016718">
    <property type="entry name" value="rRNA_m1G-MeTrfase_A_prd"/>
</dbReference>
<name>A0A8J2ZTW8_9BACL</name>
<feature type="binding site" evidence="2">
    <location>
        <position position="187"/>
    </location>
    <ligand>
        <name>S-adenosyl-L-methionine</name>
        <dbReference type="ChEBI" id="CHEBI:59789"/>
    </ligand>
</feature>
<feature type="binding site" evidence="1">
    <location>
        <position position="9"/>
    </location>
    <ligand>
        <name>Zn(2+)</name>
        <dbReference type="ChEBI" id="CHEBI:29105"/>
    </ligand>
</feature>
<keyword evidence="1" id="KW-0479">Metal-binding</keyword>
<proteinExistence type="predicted"/>
<evidence type="ECO:0000313" key="5">
    <source>
        <dbReference type="EMBL" id="GGH78134.1"/>
    </source>
</evidence>
<keyword evidence="1" id="KW-0862">Zinc</keyword>
<dbReference type="Gene3D" id="3.40.50.150">
    <property type="entry name" value="Vaccinia Virus protein VP39"/>
    <property type="match status" value="1"/>
</dbReference>
<comment type="caution">
    <text evidence="5">The sequence shown here is derived from an EMBL/GenBank/DDBJ whole genome shotgun (WGS) entry which is preliminary data.</text>
</comment>
<organism evidence="5 6">
    <name type="scientific">Pullulanibacillus pueri</name>
    <dbReference type="NCBI Taxonomy" id="1437324"/>
    <lineage>
        <taxon>Bacteria</taxon>
        <taxon>Bacillati</taxon>
        <taxon>Bacillota</taxon>
        <taxon>Bacilli</taxon>
        <taxon>Bacillales</taxon>
        <taxon>Sporolactobacillaceae</taxon>
        <taxon>Pullulanibacillus</taxon>
    </lineage>
</organism>
<evidence type="ECO:0000259" key="4">
    <source>
        <dbReference type="Pfam" id="PF21302"/>
    </source>
</evidence>
<feature type="domain" description="23S rRNA (guanine(745)-N(1))-methyltransferase N-terminal" evidence="4">
    <location>
        <begin position="4"/>
        <end position="47"/>
    </location>
</feature>
<keyword evidence="6" id="KW-1185">Reference proteome</keyword>
<sequence length="274" mass="31678">MSLFKCPTCGEQLLKQKRSYRCGNNHNFDMAKSGYVNLLMSQQKKDKSHGDNKFMVRARKAFLDKGYYKVLLQKLSEVVHRNVKNESVILDMGCGECWYSANIYDYLQDHEIQPVMMGIDISIPAVDSGAKRNKALQLAVASAFNMPIGDNACDLALSLFAPFSPEEARRILKEQGVLVRAIPLERHLWALKKVLYDQPYLNEIDSNEIDGFELLERFDIRDKIYLPTHEDILNLFSMTPYYYKSGQKNQRKLENVSQLETEIEFGILVYRKKE</sequence>
<protein>
    <submittedName>
        <fullName evidence="5">23S rRNA (Guanine(745)-N(1))-methyltransferase</fullName>
    </submittedName>
</protein>
<dbReference type="InterPro" id="IPR029063">
    <property type="entry name" value="SAM-dependent_MTases_sf"/>
</dbReference>
<dbReference type="InterPro" id="IPR048647">
    <property type="entry name" value="RlmA_N"/>
</dbReference>
<feature type="binding site" evidence="1">
    <location>
        <position position="6"/>
    </location>
    <ligand>
        <name>Zn(2+)</name>
        <dbReference type="ChEBI" id="CHEBI:29105"/>
    </ligand>
</feature>
<dbReference type="Proteomes" id="UP000656813">
    <property type="component" value="Unassembled WGS sequence"/>
</dbReference>
<feature type="binding site" evidence="1">
    <location>
        <position position="22"/>
    </location>
    <ligand>
        <name>Zn(2+)</name>
        <dbReference type="ChEBI" id="CHEBI:29105"/>
    </ligand>
</feature>
<dbReference type="PIRSF" id="PIRSF018249">
    <property type="entry name" value="MyrA_prd"/>
    <property type="match status" value="1"/>
</dbReference>
<reference evidence="5" key="2">
    <citation type="submission" date="2020-09" db="EMBL/GenBank/DDBJ databases">
        <authorList>
            <person name="Sun Q."/>
            <person name="Zhou Y."/>
        </authorList>
    </citation>
    <scope>NUCLEOTIDE SEQUENCE</scope>
    <source>
        <strain evidence="5">CGMCC 1.12777</strain>
    </source>
</reference>
<dbReference type="AlphaFoldDB" id="A0A8J2ZTW8"/>
<feature type="binding site" evidence="2">
    <location>
        <position position="68"/>
    </location>
    <ligand>
        <name>S-adenosyl-L-methionine</name>
        <dbReference type="ChEBI" id="CHEBI:59789"/>
    </ligand>
</feature>
<reference evidence="5" key="1">
    <citation type="journal article" date="2014" name="Int. J. Syst. Evol. Microbiol.">
        <title>Complete genome sequence of Corynebacterium casei LMG S-19264T (=DSM 44701T), isolated from a smear-ripened cheese.</title>
        <authorList>
            <consortium name="US DOE Joint Genome Institute (JGI-PGF)"/>
            <person name="Walter F."/>
            <person name="Albersmeier A."/>
            <person name="Kalinowski J."/>
            <person name="Ruckert C."/>
        </authorList>
    </citation>
    <scope>NUCLEOTIDE SEQUENCE</scope>
    <source>
        <strain evidence="5">CGMCC 1.12777</strain>
    </source>
</reference>
<dbReference type="GO" id="GO:0046872">
    <property type="term" value="F:metal ion binding"/>
    <property type="evidence" value="ECO:0007669"/>
    <property type="project" value="UniProtKB-KW"/>
</dbReference>
<keyword evidence="2" id="KW-0949">S-adenosyl-L-methionine</keyword>
<dbReference type="SUPFAM" id="SSF53335">
    <property type="entry name" value="S-adenosyl-L-methionine-dependent methyltransferases"/>
    <property type="match status" value="1"/>
</dbReference>
<gene>
    <name evidence="5" type="primary">rlmA</name>
    <name evidence="5" type="ORF">GCM10007096_11080</name>
</gene>
<feature type="binding site" evidence="1">
    <location>
        <position position="26"/>
    </location>
    <ligand>
        <name>Zn(2+)</name>
        <dbReference type="ChEBI" id="CHEBI:29105"/>
    </ligand>
</feature>